<sequence length="556" mass="64661">MYGIGSGFGTRKYTAKYWRDGTLKSKLVVCNRVGAYYPQRKPSKGDDSEETVGRITSVLNVGCKARIRVFCLNGKFTVDKFVEDHNHELLSIQQREFKKLASNLNDYHKHFIVSNIRLNVGATKTYRMIKEHANGFENVGATLNQFKNFQRDIKCFIHEKDGQLFIDRFKSMAENRSGFFFDYDVDSDGSLRRAIWADALARRNYEVFGDALSFDPTYSANKYSMVFTPFTGVDNHKRTITFCGALIANEDFESFNWVFDKFLNAMGGKEPEYIITDQDLAIIKSVGHIFKRSRHRFCMWHIMNKVPVKFGGSSSDLKEFVRKLNDIIWDVEIGAVDFDCRWMEIMNEHDVGKGDWFEECFSIRKQWVMAHCRDLRMGSLMRTTQRSESSNSFFKKFEHKSGTLVEFWLRFESAIEQQRHNKMLKDTEDRQTTLKMITKLKIEEYGAKVYTHKVFKEFQEEVGCSISNCIVRGYREEDNEQITTLKGSAADTRIDVHYKPGTSDMRCSCTLFERKGIPCRHIIWLCTCHGIDEIPSSLLARRWMKEQVCDIGESVQ</sequence>
<keyword evidence="3" id="KW-0862">Zinc</keyword>
<protein>
    <recommendedName>
        <fullName evidence="5">SWIM-type domain-containing protein</fullName>
    </recommendedName>
</protein>
<evidence type="ECO:0000256" key="4">
    <source>
        <dbReference type="PROSITE-ProRule" id="PRU00325"/>
    </source>
</evidence>
<keyword evidence="7" id="KW-1185">Reference proteome</keyword>
<dbReference type="InterPro" id="IPR018289">
    <property type="entry name" value="MULE_transposase_dom"/>
</dbReference>
<feature type="domain" description="SWIM-type" evidence="5">
    <location>
        <begin position="492"/>
        <end position="530"/>
    </location>
</feature>
<dbReference type="Pfam" id="PF04434">
    <property type="entry name" value="SWIM"/>
    <property type="match status" value="1"/>
</dbReference>
<comment type="caution">
    <text evidence="6">The sequence shown here is derived from an EMBL/GenBank/DDBJ whole genome shotgun (WGS) entry which is preliminary data.</text>
</comment>
<dbReference type="InterPro" id="IPR007527">
    <property type="entry name" value="Znf_SWIM"/>
</dbReference>
<proteinExistence type="predicted"/>
<dbReference type="PROSITE" id="PS50966">
    <property type="entry name" value="ZF_SWIM"/>
    <property type="match status" value="1"/>
</dbReference>
<dbReference type="GO" id="GO:0008270">
    <property type="term" value="F:zinc ion binding"/>
    <property type="evidence" value="ECO:0007669"/>
    <property type="project" value="UniProtKB-KW"/>
</dbReference>
<keyword evidence="2 4" id="KW-0863">Zinc-finger</keyword>
<dbReference type="InterPro" id="IPR006564">
    <property type="entry name" value="Znf_PMZ"/>
</dbReference>
<keyword evidence="1" id="KW-0479">Metal-binding</keyword>
<accession>A0AAW1NEF4</accession>
<dbReference type="PANTHER" id="PTHR47718:SF18">
    <property type="entry name" value="PROTEIN FAR1-RELATED SEQUENCE 5-LIKE"/>
    <property type="match status" value="1"/>
</dbReference>
<dbReference type="SMART" id="SM00575">
    <property type="entry name" value="ZnF_PMZ"/>
    <property type="match status" value="1"/>
</dbReference>
<evidence type="ECO:0000256" key="3">
    <source>
        <dbReference type="ARBA" id="ARBA00022833"/>
    </source>
</evidence>
<dbReference type="Proteomes" id="UP001443914">
    <property type="component" value="Unassembled WGS sequence"/>
</dbReference>
<dbReference type="InterPro" id="IPR004330">
    <property type="entry name" value="FAR1_DNA_bnd_dom"/>
</dbReference>
<evidence type="ECO:0000256" key="1">
    <source>
        <dbReference type="ARBA" id="ARBA00022723"/>
    </source>
</evidence>
<organism evidence="6 7">
    <name type="scientific">Saponaria officinalis</name>
    <name type="common">Common soapwort</name>
    <name type="synonym">Lychnis saponaria</name>
    <dbReference type="NCBI Taxonomy" id="3572"/>
    <lineage>
        <taxon>Eukaryota</taxon>
        <taxon>Viridiplantae</taxon>
        <taxon>Streptophyta</taxon>
        <taxon>Embryophyta</taxon>
        <taxon>Tracheophyta</taxon>
        <taxon>Spermatophyta</taxon>
        <taxon>Magnoliopsida</taxon>
        <taxon>eudicotyledons</taxon>
        <taxon>Gunneridae</taxon>
        <taxon>Pentapetalae</taxon>
        <taxon>Caryophyllales</taxon>
        <taxon>Caryophyllaceae</taxon>
        <taxon>Caryophylleae</taxon>
        <taxon>Saponaria</taxon>
    </lineage>
</organism>
<evidence type="ECO:0000313" key="6">
    <source>
        <dbReference type="EMBL" id="KAK9757009.1"/>
    </source>
</evidence>
<evidence type="ECO:0000313" key="7">
    <source>
        <dbReference type="Proteomes" id="UP001443914"/>
    </source>
</evidence>
<dbReference type="PANTHER" id="PTHR47718">
    <property type="entry name" value="OS01G0519700 PROTEIN"/>
    <property type="match status" value="1"/>
</dbReference>
<dbReference type="Pfam" id="PF03101">
    <property type="entry name" value="FAR1"/>
    <property type="match status" value="1"/>
</dbReference>
<reference evidence="6" key="1">
    <citation type="submission" date="2024-03" db="EMBL/GenBank/DDBJ databases">
        <title>WGS assembly of Saponaria officinalis var. Norfolk2.</title>
        <authorList>
            <person name="Jenkins J."/>
            <person name="Shu S."/>
            <person name="Grimwood J."/>
            <person name="Barry K."/>
            <person name="Goodstein D."/>
            <person name="Schmutz J."/>
            <person name="Leebens-Mack J."/>
            <person name="Osbourn A."/>
        </authorList>
    </citation>
    <scope>NUCLEOTIDE SEQUENCE [LARGE SCALE GENOMIC DNA]</scope>
    <source>
        <strain evidence="6">JIC</strain>
    </source>
</reference>
<gene>
    <name evidence="6" type="ORF">RND81_01G134400</name>
</gene>
<dbReference type="EMBL" id="JBDFQZ010000001">
    <property type="protein sequence ID" value="KAK9757009.1"/>
    <property type="molecule type" value="Genomic_DNA"/>
</dbReference>
<name>A0AAW1NEF4_SAPOF</name>
<dbReference type="AlphaFoldDB" id="A0AAW1NEF4"/>
<dbReference type="Pfam" id="PF10551">
    <property type="entry name" value="MULE"/>
    <property type="match status" value="1"/>
</dbReference>
<evidence type="ECO:0000256" key="2">
    <source>
        <dbReference type="ARBA" id="ARBA00022771"/>
    </source>
</evidence>
<evidence type="ECO:0000259" key="5">
    <source>
        <dbReference type="PROSITE" id="PS50966"/>
    </source>
</evidence>